<gene>
    <name evidence="1" type="ORF">P775_26090</name>
</gene>
<evidence type="ECO:0000313" key="2">
    <source>
        <dbReference type="Proteomes" id="UP000231259"/>
    </source>
</evidence>
<evidence type="ECO:0000313" key="1">
    <source>
        <dbReference type="EMBL" id="PIL14905.1"/>
    </source>
</evidence>
<dbReference type="AlphaFoldDB" id="A0A2G8R031"/>
<name>A0A2G8R031_9RHOB</name>
<reference evidence="1 2" key="1">
    <citation type="submission" date="2013-09" db="EMBL/GenBank/DDBJ databases">
        <title>Genome sequencing of Phaeobacter antarcticus sp. nov. SM1211.</title>
        <authorList>
            <person name="Zhang X.-Y."/>
            <person name="Liu C."/>
            <person name="Chen X.-L."/>
            <person name="Xie B.-B."/>
            <person name="Qin Q.-L."/>
            <person name="Rong J.-C."/>
            <person name="Zhang Y.-Z."/>
        </authorList>
    </citation>
    <scope>NUCLEOTIDE SEQUENCE [LARGE SCALE GENOMIC DNA]</scope>
    <source>
        <strain evidence="1 2">SM1211</strain>
    </source>
</reference>
<sequence>MPEILTVGLPLVKDVFQVHGADGATRGVLRMKLRRGQLLELVGQLP</sequence>
<dbReference type="EMBL" id="AWWI01000179">
    <property type="protein sequence ID" value="PIL14905.1"/>
    <property type="molecule type" value="Genomic_DNA"/>
</dbReference>
<proteinExistence type="predicted"/>
<keyword evidence="2" id="KW-1185">Reference proteome</keyword>
<accession>A0A2G8R031</accession>
<comment type="caution">
    <text evidence="1">The sequence shown here is derived from an EMBL/GenBank/DDBJ whole genome shotgun (WGS) entry which is preliminary data.</text>
</comment>
<dbReference type="Proteomes" id="UP000231259">
    <property type="component" value="Unassembled WGS sequence"/>
</dbReference>
<organism evidence="1 2">
    <name type="scientific">Puniceibacterium antarcticum</name>
    <dbReference type="NCBI Taxonomy" id="1206336"/>
    <lineage>
        <taxon>Bacteria</taxon>
        <taxon>Pseudomonadati</taxon>
        <taxon>Pseudomonadota</taxon>
        <taxon>Alphaproteobacteria</taxon>
        <taxon>Rhodobacterales</taxon>
        <taxon>Paracoccaceae</taxon>
        <taxon>Puniceibacterium</taxon>
    </lineage>
</organism>
<protein>
    <submittedName>
        <fullName evidence="1">Uncharacterized protein</fullName>
    </submittedName>
</protein>